<dbReference type="EMBL" id="JAAAML010000003">
    <property type="protein sequence ID" value="MCO6409798.1"/>
    <property type="molecule type" value="Genomic_DNA"/>
</dbReference>
<dbReference type="InterPro" id="IPR021333">
    <property type="entry name" value="DUF2946"/>
</dbReference>
<sequence>MMQGLRELETRRLVFATLFVPLLLASFFSVHTMPRFSGQGMEIVICTGTGFETVSQGDEGDPAGDPAKSLCDWSMQVHAAALPQAGAALEPVALGDAEALAFEKTILRAGVFKSGRHARAPPVLL</sequence>
<comment type="caution">
    <text evidence="1">The sequence shown here is derived from an EMBL/GenBank/DDBJ whole genome shotgun (WGS) entry which is preliminary data.</text>
</comment>
<evidence type="ECO:0000313" key="2">
    <source>
        <dbReference type="Proteomes" id="UP001320715"/>
    </source>
</evidence>
<gene>
    <name evidence="1" type="ORF">GTW23_16565</name>
</gene>
<dbReference type="Pfam" id="PF11162">
    <property type="entry name" value="DUF2946"/>
    <property type="match status" value="1"/>
</dbReference>
<proteinExistence type="predicted"/>
<name>A0ABT1CUF6_9HYPH</name>
<evidence type="ECO:0008006" key="3">
    <source>
        <dbReference type="Google" id="ProtNLM"/>
    </source>
</evidence>
<keyword evidence="2" id="KW-1185">Reference proteome</keyword>
<organism evidence="1 2">
    <name type="scientific">Hoeflea alexandrii</name>
    <dbReference type="NCBI Taxonomy" id="288436"/>
    <lineage>
        <taxon>Bacteria</taxon>
        <taxon>Pseudomonadati</taxon>
        <taxon>Pseudomonadota</taxon>
        <taxon>Alphaproteobacteria</taxon>
        <taxon>Hyphomicrobiales</taxon>
        <taxon>Rhizobiaceae</taxon>
        <taxon>Hoeflea</taxon>
    </lineage>
</organism>
<dbReference type="RefSeq" id="WP_252916605.1">
    <property type="nucleotide sequence ID" value="NZ_JAAAML010000003.1"/>
</dbReference>
<accession>A0ABT1CUF6</accession>
<evidence type="ECO:0000313" key="1">
    <source>
        <dbReference type="EMBL" id="MCO6409798.1"/>
    </source>
</evidence>
<protein>
    <recommendedName>
        <fullName evidence="3">DUF2946 domain-containing protein</fullName>
    </recommendedName>
</protein>
<reference evidence="1 2" key="1">
    <citation type="submission" date="2020-01" db="EMBL/GenBank/DDBJ databases">
        <title>Genomes of bacteria type strains.</title>
        <authorList>
            <person name="Chen J."/>
            <person name="Zhu S."/>
            <person name="Yang J."/>
        </authorList>
    </citation>
    <scope>NUCLEOTIDE SEQUENCE [LARGE SCALE GENOMIC DNA]</scope>
    <source>
        <strain evidence="1 2">DSM 16655</strain>
    </source>
</reference>
<dbReference type="Proteomes" id="UP001320715">
    <property type="component" value="Unassembled WGS sequence"/>
</dbReference>